<dbReference type="GO" id="GO:0008270">
    <property type="term" value="F:zinc ion binding"/>
    <property type="evidence" value="ECO:0007669"/>
    <property type="project" value="InterPro"/>
</dbReference>
<evidence type="ECO:0000259" key="7">
    <source>
        <dbReference type="PROSITE" id="PS50048"/>
    </source>
</evidence>
<evidence type="ECO:0000256" key="3">
    <source>
        <dbReference type="ARBA" id="ARBA00023125"/>
    </source>
</evidence>
<dbReference type="eggNOG" id="ENOG502SH6M">
    <property type="taxonomic scope" value="Eukaryota"/>
</dbReference>
<name>A0A0A1V1R0_9HYPO</name>
<evidence type="ECO:0000256" key="4">
    <source>
        <dbReference type="ARBA" id="ARBA00023163"/>
    </source>
</evidence>
<evidence type="ECO:0000256" key="1">
    <source>
        <dbReference type="ARBA" id="ARBA00004123"/>
    </source>
</evidence>
<sequence>MSPTPPSVDVSSSTPDDRTRRNIACVNCRNSKVRCRANQAAGQPCQRCAKLQLSCVVDKSHKRVTKRSKLEQLEQELKSIKQVVQPATNGAVQSAWTPPSPRAAIPALPEQKPASAAAINTTTPQTPTPQPESSIGQGHPGQSSKRRLKTGPTEARILGNHIVSGEDIDWLCKRQAFEHSHAPSAHTKSPRYLQHFHRFVPVLRKKDPDDCYEANQTLFWLVIYVACRRYARDHSLFPLLTDYLEKNIWTMSSVPALDFDAVHALLILCTWPMPNIRFVVDTSPTFAGIATTTALGLGCHTGQGRNSQFLVGLRQNFHATDEEASSTWLACCMLSQRHDDAPDTDDRTAAGIGIPPPYIQHSDSKAKAVLDASQWVDLIVMHDVQRFLNRFHTSMFTQVTAHGGVHESEVAMWETEFESLKPLITKYDSDISRFCLLAAQLEIQLCYFIWPPNTAVPSIKSHAVRVFNTARSIVAHSLDLETRIQFLTHCPQWALRTNVDAACIIISILHSDCSPGMSEPDADLLVQQACGAVLRASVRDADLAHRASIIMETFWSIRNLVPSFGAAPGARPDRASAGVTFWCLGKFRTALRDAQNSTDRVNKALEMMQGRCANSTPCTQPNSSQPQPGNLSSDPIQDVDWTMFMDDFGWAGDDAVLLGLP</sequence>
<comment type="caution">
    <text evidence="8">The sequence shown here is derived from an EMBL/GenBank/DDBJ whole genome shotgun (WGS) entry which is preliminary data.</text>
</comment>
<dbReference type="GO" id="GO:0000976">
    <property type="term" value="F:transcription cis-regulatory region binding"/>
    <property type="evidence" value="ECO:0007669"/>
    <property type="project" value="TreeGrafter"/>
</dbReference>
<evidence type="ECO:0000313" key="9">
    <source>
        <dbReference type="Proteomes" id="UP000030151"/>
    </source>
</evidence>
<feature type="domain" description="Zn(2)-C6 fungal-type" evidence="7">
    <location>
        <begin position="24"/>
        <end position="57"/>
    </location>
</feature>
<gene>
    <name evidence="8" type="ORF">X797_003273</name>
</gene>
<protein>
    <submittedName>
        <fullName evidence="8">Zn(2)-Cys(6) zinc finger domain protein</fullName>
    </submittedName>
</protein>
<dbReference type="GO" id="GO:0000981">
    <property type="term" value="F:DNA-binding transcription factor activity, RNA polymerase II-specific"/>
    <property type="evidence" value="ECO:0007669"/>
    <property type="project" value="InterPro"/>
</dbReference>
<keyword evidence="5" id="KW-0539">Nucleus</keyword>
<dbReference type="Pfam" id="PF00172">
    <property type="entry name" value="Zn_clus"/>
    <property type="match status" value="1"/>
</dbReference>
<dbReference type="EMBL" id="JELW01000003">
    <property type="protein sequence ID" value="EXV03473.1"/>
    <property type="molecule type" value="Genomic_DNA"/>
</dbReference>
<keyword evidence="2" id="KW-0805">Transcription regulation</keyword>
<dbReference type="Gene3D" id="4.10.240.10">
    <property type="entry name" value="Zn(2)-C6 fungal-type DNA-binding domain"/>
    <property type="match status" value="1"/>
</dbReference>
<proteinExistence type="predicted"/>
<dbReference type="InterPro" id="IPR036864">
    <property type="entry name" value="Zn2-C6_fun-type_DNA-bd_sf"/>
</dbReference>
<dbReference type="InterPro" id="IPR051089">
    <property type="entry name" value="prtT"/>
</dbReference>
<comment type="subcellular location">
    <subcellularLocation>
        <location evidence="1">Nucleus</location>
    </subcellularLocation>
</comment>
<dbReference type="PANTHER" id="PTHR31845">
    <property type="entry name" value="FINGER DOMAIN PROTEIN, PUTATIVE-RELATED"/>
    <property type="match status" value="1"/>
</dbReference>
<feature type="compositionally biased region" description="Polar residues" evidence="6">
    <location>
        <begin position="613"/>
        <end position="635"/>
    </location>
</feature>
<dbReference type="CDD" id="cd12148">
    <property type="entry name" value="fungal_TF_MHR"/>
    <property type="match status" value="1"/>
</dbReference>
<dbReference type="OrthoDB" id="2341546at2759"/>
<dbReference type="SUPFAM" id="SSF57701">
    <property type="entry name" value="Zn2/Cys6 DNA-binding domain"/>
    <property type="match status" value="1"/>
</dbReference>
<evidence type="ECO:0000256" key="2">
    <source>
        <dbReference type="ARBA" id="ARBA00023015"/>
    </source>
</evidence>
<dbReference type="InterPro" id="IPR001138">
    <property type="entry name" value="Zn2Cys6_DnaBD"/>
</dbReference>
<dbReference type="SMART" id="SM00066">
    <property type="entry name" value="GAL4"/>
    <property type="match status" value="1"/>
</dbReference>
<dbReference type="PROSITE" id="PS00463">
    <property type="entry name" value="ZN2_CY6_FUNGAL_1"/>
    <property type="match status" value="1"/>
</dbReference>
<dbReference type="AlphaFoldDB" id="A0A0A1V1R0"/>
<accession>A0A0A1V1R0</accession>
<feature type="region of interest" description="Disordered" evidence="6">
    <location>
        <begin position="120"/>
        <end position="149"/>
    </location>
</feature>
<dbReference type="PROSITE" id="PS50048">
    <property type="entry name" value="ZN2_CY6_FUNGAL_2"/>
    <property type="match status" value="1"/>
</dbReference>
<evidence type="ECO:0000313" key="8">
    <source>
        <dbReference type="EMBL" id="EXV03473.1"/>
    </source>
</evidence>
<keyword evidence="3" id="KW-0238">DNA-binding</keyword>
<feature type="region of interest" description="Disordered" evidence="6">
    <location>
        <begin position="613"/>
        <end position="636"/>
    </location>
</feature>
<dbReference type="CDD" id="cd00067">
    <property type="entry name" value="GAL4"/>
    <property type="match status" value="1"/>
</dbReference>
<evidence type="ECO:0000256" key="6">
    <source>
        <dbReference type="SAM" id="MobiDB-lite"/>
    </source>
</evidence>
<keyword evidence="4" id="KW-0804">Transcription</keyword>
<dbReference type="PANTHER" id="PTHR31845:SF21">
    <property type="entry name" value="REGULATORY PROTEIN LEU3"/>
    <property type="match status" value="1"/>
</dbReference>
<organism evidence="8 9">
    <name type="scientific">Metarhizium robertsii</name>
    <dbReference type="NCBI Taxonomy" id="568076"/>
    <lineage>
        <taxon>Eukaryota</taxon>
        <taxon>Fungi</taxon>
        <taxon>Dikarya</taxon>
        <taxon>Ascomycota</taxon>
        <taxon>Pezizomycotina</taxon>
        <taxon>Sordariomycetes</taxon>
        <taxon>Hypocreomycetidae</taxon>
        <taxon>Hypocreales</taxon>
        <taxon>Clavicipitaceae</taxon>
        <taxon>Metarhizium</taxon>
    </lineage>
</organism>
<dbReference type="HOGENOM" id="CLU_016015_0_0_1"/>
<reference evidence="8 9" key="1">
    <citation type="submission" date="2014-02" db="EMBL/GenBank/DDBJ databases">
        <title>The genome sequence of the entomopathogenic fungus Metarhizium robertsii ARSEF 2575.</title>
        <authorList>
            <person name="Giuliano Garisto Donzelli B."/>
            <person name="Roe B.A."/>
            <person name="Macmil S.L."/>
            <person name="Krasnoff S.B."/>
            <person name="Gibson D.M."/>
        </authorList>
    </citation>
    <scope>NUCLEOTIDE SEQUENCE [LARGE SCALE GENOMIC DNA]</scope>
    <source>
        <strain evidence="8 9">ARSEF 2575</strain>
    </source>
</reference>
<feature type="compositionally biased region" description="Polar residues" evidence="6">
    <location>
        <begin position="132"/>
        <end position="143"/>
    </location>
</feature>
<dbReference type="Proteomes" id="UP000030151">
    <property type="component" value="Unassembled WGS sequence"/>
</dbReference>
<dbReference type="GO" id="GO:0005634">
    <property type="term" value="C:nucleus"/>
    <property type="evidence" value="ECO:0007669"/>
    <property type="project" value="UniProtKB-SubCell"/>
</dbReference>
<evidence type="ECO:0000256" key="5">
    <source>
        <dbReference type="ARBA" id="ARBA00023242"/>
    </source>
</evidence>